<name>A0A7W7RL21_9ACTN</name>
<feature type="transmembrane region" description="Helical" evidence="6">
    <location>
        <begin position="322"/>
        <end position="346"/>
    </location>
</feature>
<feature type="transmembrane region" description="Helical" evidence="6">
    <location>
        <begin position="395"/>
        <end position="414"/>
    </location>
</feature>
<feature type="transmembrane region" description="Helical" evidence="6">
    <location>
        <begin position="48"/>
        <end position="70"/>
    </location>
</feature>
<dbReference type="Gene3D" id="1.10.4160.10">
    <property type="entry name" value="Hydantoin permease"/>
    <property type="match status" value="1"/>
</dbReference>
<dbReference type="CDD" id="cd11555">
    <property type="entry name" value="SLC-NCS1sbd_u1"/>
    <property type="match status" value="1"/>
</dbReference>
<comment type="caution">
    <text evidence="7">The sequence shown here is derived from an EMBL/GenBank/DDBJ whole genome shotgun (WGS) entry which is preliminary data.</text>
</comment>
<evidence type="ECO:0000256" key="5">
    <source>
        <dbReference type="ARBA" id="ARBA00023136"/>
    </source>
</evidence>
<evidence type="ECO:0000256" key="3">
    <source>
        <dbReference type="ARBA" id="ARBA00022692"/>
    </source>
</evidence>
<dbReference type="EMBL" id="JACHJT010000001">
    <property type="protein sequence ID" value="MBB4933518.1"/>
    <property type="molecule type" value="Genomic_DNA"/>
</dbReference>
<evidence type="ECO:0000256" key="2">
    <source>
        <dbReference type="ARBA" id="ARBA00008974"/>
    </source>
</evidence>
<sequence length="497" mass="53304">MRDDQPAQDTEQVPSGDPLAIDTIDPTLYNADLAPLSHRKRKWGAFEIFNVWSNDIQSLFGYTLAATLFISYGLNGWAVFAGIVLAGLIVMLLVNLTGRPSVKYGIPYPVMARASMGVRGAQFPALVRGIVAIFWYGVQTYFASTAIALLITAVLGGGDGATFLGMSAVGWVSYVIVAAFQLALFLRGIDWITRYLNWAGPLVYAVMIALMIAIWIRAGGGLLSELGAVFAGSGDYEGGPVTAFVAVVGTMIAYFAAVIINYGDFSRFVRTESKMKRGNLLGLPVSLALFSFLALVITAGTSVLYGEALTNPADIVERVDNVWLTVVAALTFFIATVGINLVANFIPPAYDLANMVPARISARTGGIITAGIAFVVGGLWVSVISSMGIDSFVDTLGAVLAPLYGIMVIDYYLLRRQRLNIQDLFSSAPDGEYYYSKGWNQRALGAFAIAATFSVATVWVPALESLSGFAWIFGAAFGGVLHYAFMRRSQARPAPAR</sequence>
<feature type="transmembrane region" description="Helical" evidence="6">
    <location>
        <begin position="367"/>
        <end position="389"/>
    </location>
</feature>
<feature type="transmembrane region" description="Helical" evidence="6">
    <location>
        <begin position="468"/>
        <end position="485"/>
    </location>
</feature>
<dbReference type="Pfam" id="PF02133">
    <property type="entry name" value="Transp_cyt_pur"/>
    <property type="match status" value="1"/>
</dbReference>
<keyword evidence="5 6" id="KW-0472">Membrane</keyword>
<feature type="transmembrane region" description="Helical" evidence="6">
    <location>
        <begin position="125"/>
        <end position="151"/>
    </location>
</feature>
<organism evidence="7 8">
    <name type="scientific">Lipingzhangella halophila</name>
    <dbReference type="NCBI Taxonomy" id="1783352"/>
    <lineage>
        <taxon>Bacteria</taxon>
        <taxon>Bacillati</taxon>
        <taxon>Actinomycetota</taxon>
        <taxon>Actinomycetes</taxon>
        <taxon>Streptosporangiales</taxon>
        <taxon>Nocardiopsidaceae</taxon>
        <taxon>Lipingzhangella</taxon>
    </lineage>
</organism>
<dbReference type="PANTHER" id="PTHR30618">
    <property type="entry name" value="NCS1 FAMILY PURINE/PYRIMIDINE TRANSPORTER"/>
    <property type="match status" value="1"/>
</dbReference>
<evidence type="ECO:0000256" key="4">
    <source>
        <dbReference type="ARBA" id="ARBA00022989"/>
    </source>
</evidence>
<comment type="similarity">
    <text evidence="2">Belongs to the purine-cytosine permease (2.A.39) family.</text>
</comment>
<protein>
    <submittedName>
        <fullName evidence="7">NCS1 family nucleobase:cation symporter-1</fullName>
    </submittedName>
</protein>
<feature type="transmembrane region" description="Helical" evidence="6">
    <location>
        <begin position="238"/>
        <end position="260"/>
    </location>
</feature>
<feature type="transmembrane region" description="Helical" evidence="6">
    <location>
        <begin position="280"/>
        <end position="302"/>
    </location>
</feature>
<dbReference type="GO" id="GO:0015205">
    <property type="term" value="F:nucleobase transmembrane transporter activity"/>
    <property type="evidence" value="ECO:0007669"/>
    <property type="project" value="TreeGrafter"/>
</dbReference>
<dbReference type="AlphaFoldDB" id="A0A7W7RL21"/>
<dbReference type="Proteomes" id="UP000523007">
    <property type="component" value="Unassembled WGS sequence"/>
</dbReference>
<dbReference type="PANTHER" id="PTHR30618:SF6">
    <property type="entry name" value="NCS1 FAMILY NUCLEOBASE:CATION SYMPORTER-1"/>
    <property type="match status" value="1"/>
</dbReference>
<dbReference type="InterPro" id="IPR045225">
    <property type="entry name" value="Uracil/uridine/allantoin_perm"/>
</dbReference>
<comment type="subcellular location">
    <subcellularLocation>
        <location evidence="1">Membrane</location>
        <topology evidence="1">Multi-pass membrane protein</topology>
    </subcellularLocation>
</comment>
<dbReference type="InterPro" id="IPR001248">
    <property type="entry name" value="Pur-cyt_permease"/>
</dbReference>
<feature type="transmembrane region" description="Helical" evidence="6">
    <location>
        <begin position="163"/>
        <end position="186"/>
    </location>
</feature>
<feature type="transmembrane region" description="Helical" evidence="6">
    <location>
        <begin position="198"/>
        <end position="218"/>
    </location>
</feature>
<feature type="transmembrane region" description="Helical" evidence="6">
    <location>
        <begin position="443"/>
        <end position="462"/>
    </location>
</feature>
<dbReference type="RefSeq" id="WP_184581113.1">
    <property type="nucleotide sequence ID" value="NZ_JACHJT010000001.1"/>
</dbReference>
<dbReference type="GO" id="GO:0005886">
    <property type="term" value="C:plasma membrane"/>
    <property type="evidence" value="ECO:0007669"/>
    <property type="project" value="TreeGrafter"/>
</dbReference>
<proteinExistence type="inferred from homology"/>
<keyword evidence="4 6" id="KW-1133">Transmembrane helix</keyword>
<evidence type="ECO:0000256" key="1">
    <source>
        <dbReference type="ARBA" id="ARBA00004141"/>
    </source>
</evidence>
<keyword evidence="3 6" id="KW-0812">Transmembrane</keyword>
<feature type="transmembrane region" description="Helical" evidence="6">
    <location>
        <begin position="76"/>
        <end position="96"/>
    </location>
</feature>
<evidence type="ECO:0000313" key="7">
    <source>
        <dbReference type="EMBL" id="MBB4933518.1"/>
    </source>
</evidence>
<gene>
    <name evidence="7" type="ORF">F4561_004338</name>
</gene>
<reference evidence="7 8" key="1">
    <citation type="submission" date="2020-08" db="EMBL/GenBank/DDBJ databases">
        <title>Sequencing the genomes of 1000 actinobacteria strains.</title>
        <authorList>
            <person name="Klenk H.-P."/>
        </authorList>
    </citation>
    <scope>NUCLEOTIDE SEQUENCE [LARGE SCALE GENOMIC DNA]</scope>
    <source>
        <strain evidence="7 8">DSM 102030</strain>
    </source>
</reference>
<keyword evidence="8" id="KW-1185">Reference proteome</keyword>
<evidence type="ECO:0000256" key="6">
    <source>
        <dbReference type="SAM" id="Phobius"/>
    </source>
</evidence>
<evidence type="ECO:0000313" key="8">
    <source>
        <dbReference type="Proteomes" id="UP000523007"/>
    </source>
</evidence>
<accession>A0A7W7RL21</accession>